<organism evidence="2 3">
    <name type="scientific">Coleophoma cylindrospora</name>
    <dbReference type="NCBI Taxonomy" id="1849047"/>
    <lineage>
        <taxon>Eukaryota</taxon>
        <taxon>Fungi</taxon>
        <taxon>Dikarya</taxon>
        <taxon>Ascomycota</taxon>
        <taxon>Pezizomycotina</taxon>
        <taxon>Leotiomycetes</taxon>
        <taxon>Helotiales</taxon>
        <taxon>Dermateaceae</taxon>
        <taxon>Coleophoma</taxon>
    </lineage>
</organism>
<sequence>MVRQHDGIAARDSPGRTDTTDTACSVEYPALGSGCATTWRFPSAGRFLREAAAPETIDPIRSGPKAKHRAHSAASKTQQEGIRATHPAGAGPARYSPPPKDAEAPESQKRHYSTNPTPR</sequence>
<name>A0A3D8QT64_9HELO</name>
<feature type="region of interest" description="Disordered" evidence="1">
    <location>
        <begin position="1"/>
        <end position="22"/>
    </location>
</feature>
<feature type="compositionally biased region" description="Basic and acidic residues" evidence="1">
    <location>
        <begin position="100"/>
        <end position="109"/>
    </location>
</feature>
<evidence type="ECO:0000313" key="2">
    <source>
        <dbReference type="EMBL" id="RDW64975.1"/>
    </source>
</evidence>
<reference evidence="2 3" key="1">
    <citation type="journal article" date="2018" name="IMA Fungus">
        <title>IMA Genome-F 9: Draft genome sequence of Annulohypoxylon stygium, Aspergillus mulundensis, Berkeleyomyces basicola (syn. Thielaviopsis basicola), Ceratocystis smalleyi, two Cercospora beticola strains, Coleophoma cylindrospora, Fusarium fracticaudum, Phialophora cf. hyalina, and Morchella septimelata.</title>
        <authorList>
            <person name="Wingfield B.D."/>
            <person name="Bills G.F."/>
            <person name="Dong Y."/>
            <person name="Huang W."/>
            <person name="Nel W.J."/>
            <person name="Swalarsk-Parry B.S."/>
            <person name="Vaghefi N."/>
            <person name="Wilken P.M."/>
            <person name="An Z."/>
            <person name="de Beer Z.W."/>
            <person name="De Vos L."/>
            <person name="Chen L."/>
            <person name="Duong T.A."/>
            <person name="Gao Y."/>
            <person name="Hammerbacher A."/>
            <person name="Kikkert J.R."/>
            <person name="Li Y."/>
            <person name="Li H."/>
            <person name="Li K."/>
            <person name="Li Q."/>
            <person name="Liu X."/>
            <person name="Ma X."/>
            <person name="Naidoo K."/>
            <person name="Pethybridge S.J."/>
            <person name="Sun J."/>
            <person name="Steenkamp E.T."/>
            <person name="van der Nest M.A."/>
            <person name="van Wyk S."/>
            <person name="Wingfield M.J."/>
            <person name="Xiong C."/>
            <person name="Yue Q."/>
            <person name="Zhang X."/>
        </authorList>
    </citation>
    <scope>NUCLEOTIDE SEQUENCE [LARGE SCALE GENOMIC DNA]</scope>
    <source>
        <strain evidence="2 3">BP6252</strain>
    </source>
</reference>
<dbReference type="Proteomes" id="UP000256645">
    <property type="component" value="Unassembled WGS sequence"/>
</dbReference>
<proteinExistence type="predicted"/>
<dbReference type="EMBL" id="PDLM01000012">
    <property type="protein sequence ID" value="RDW64975.1"/>
    <property type="molecule type" value="Genomic_DNA"/>
</dbReference>
<protein>
    <submittedName>
        <fullName evidence="2">Uncharacterized protein</fullName>
    </submittedName>
</protein>
<evidence type="ECO:0000313" key="3">
    <source>
        <dbReference type="Proteomes" id="UP000256645"/>
    </source>
</evidence>
<comment type="caution">
    <text evidence="2">The sequence shown here is derived from an EMBL/GenBank/DDBJ whole genome shotgun (WGS) entry which is preliminary data.</text>
</comment>
<evidence type="ECO:0000256" key="1">
    <source>
        <dbReference type="SAM" id="MobiDB-lite"/>
    </source>
</evidence>
<gene>
    <name evidence="2" type="ORF">BP6252_10626</name>
</gene>
<dbReference type="AlphaFoldDB" id="A0A3D8QT64"/>
<feature type="compositionally biased region" description="Basic and acidic residues" evidence="1">
    <location>
        <begin position="1"/>
        <end position="19"/>
    </location>
</feature>
<accession>A0A3D8QT64</accession>
<feature type="region of interest" description="Disordered" evidence="1">
    <location>
        <begin position="52"/>
        <end position="119"/>
    </location>
</feature>
<keyword evidence="3" id="KW-1185">Reference proteome</keyword>